<sequence length="46" mass="5759">MLLSSFFQRKKDFAEEKEAKRRFFIEYNKNEFKKIRNNCQNIDQKP</sequence>
<organism evidence="1 2">
    <name type="scientific">Flavobacterium seoulense</name>
    <dbReference type="NCBI Taxonomy" id="1492738"/>
    <lineage>
        <taxon>Bacteria</taxon>
        <taxon>Pseudomonadati</taxon>
        <taxon>Bacteroidota</taxon>
        <taxon>Flavobacteriia</taxon>
        <taxon>Flavobacteriales</taxon>
        <taxon>Flavobacteriaceae</taxon>
        <taxon>Flavobacterium</taxon>
    </lineage>
</organism>
<dbReference type="PATRIC" id="fig|1492738.3.peg.658"/>
<name>A0A066WPX8_9FLAO</name>
<evidence type="ECO:0000313" key="1">
    <source>
        <dbReference type="EMBL" id="KDN56112.1"/>
    </source>
</evidence>
<dbReference type="STRING" id="1492738.FEM21_06640"/>
<dbReference type="EMBL" id="JNCA01000006">
    <property type="protein sequence ID" value="KDN56112.1"/>
    <property type="molecule type" value="Genomic_DNA"/>
</dbReference>
<proteinExistence type="predicted"/>
<keyword evidence="2" id="KW-1185">Reference proteome</keyword>
<comment type="caution">
    <text evidence="1">The sequence shown here is derived from an EMBL/GenBank/DDBJ whole genome shotgun (WGS) entry which is preliminary data.</text>
</comment>
<dbReference type="Proteomes" id="UP000027064">
    <property type="component" value="Unassembled WGS sequence"/>
</dbReference>
<gene>
    <name evidence="1" type="ORF">FEM21_06640</name>
</gene>
<accession>A0A066WPX8</accession>
<evidence type="ECO:0000313" key="2">
    <source>
        <dbReference type="Proteomes" id="UP000027064"/>
    </source>
</evidence>
<protein>
    <submittedName>
        <fullName evidence="1">Uncharacterized protein</fullName>
    </submittedName>
</protein>
<dbReference type="AlphaFoldDB" id="A0A066WPX8"/>
<reference evidence="1 2" key="1">
    <citation type="submission" date="2014-05" db="EMBL/GenBank/DDBJ databases">
        <title>Genome Sequence of Flavobacterium sp. EM1321.</title>
        <authorList>
            <person name="Shin S.-K."/>
            <person name="Yi H."/>
        </authorList>
    </citation>
    <scope>NUCLEOTIDE SEQUENCE [LARGE SCALE GENOMIC DNA]</scope>
    <source>
        <strain evidence="1 2">EM1321</strain>
    </source>
</reference>